<dbReference type="SUPFAM" id="SSF51569">
    <property type="entry name" value="Aldolase"/>
    <property type="match status" value="1"/>
</dbReference>
<dbReference type="GO" id="GO:0008270">
    <property type="term" value="F:zinc ion binding"/>
    <property type="evidence" value="ECO:0007669"/>
    <property type="project" value="InterPro"/>
</dbReference>
<dbReference type="GO" id="GO:0005975">
    <property type="term" value="P:carbohydrate metabolic process"/>
    <property type="evidence" value="ECO:0007669"/>
    <property type="project" value="InterPro"/>
</dbReference>
<dbReference type="PANTHER" id="PTHR30304">
    <property type="entry name" value="D-TAGATOSE-1,6-BISPHOSPHATE ALDOLASE"/>
    <property type="match status" value="1"/>
</dbReference>
<sequence length="186" mass="20046">MGGFNTVASMTIALLNDSNVTISVALHSVHGQSVDSRKKASVEAEAYTIGGKEHGVIGSREITSEKDCQAVAATRNDFLAAGISNINEKYPKNRDGVKFGVLKNLSLASNKPMVLHGVSGIPREETKKMINLGINNFNVNTELQGVFAIAIEEYVTEGKDSEDKGFDPRKIVKPGVEAIKLKVKEM</sequence>
<protein>
    <submittedName>
        <fullName evidence="1">Fructose-bisphosphate aldolase</fullName>
    </submittedName>
</protein>
<gene>
    <name evidence="1" type="ORF">WN48_03013</name>
</gene>
<evidence type="ECO:0000313" key="1">
    <source>
        <dbReference type="EMBL" id="OAD52155.1"/>
    </source>
</evidence>
<dbReference type="Proteomes" id="UP000250275">
    <property type="component" value="Unassembled WGS sequence"/>
</dbReference>
<dbReference type="OrthoDB" id="10257187at2759"/>
<evidence type="ECO:0000313" key="2">
    <source>
        <dbReference type="Proteomes" id="UP000250275"/>
    </source>
</evidence>
<dbReference type="GO" id="GO:0016832">
    <property type="term" value="F:aldehyde-lyase activity"/>
    <property type="evidence" value="ECO:0007669"/>
    <property type="project" value="InterPro"/>
</dbReference>
<dbReference type="Gene3D" id="3.20.20.70">
    <property type="entry name" value="Aldolase class I"/>
    <property type="match status" value="1"/>
</dbReference>
<dbReference type="InterPro" id="IPR050246">
    <property type="entry name" value="Class_II_FBP_aldolase"/>
</dbReference>
<dbReference type="EMBL" id="KQ777310">
    <property type="protein sequence ID" value="OAD52155.1"/>
    <property type="molecule type" value="Genomic_DNA"/>
</dbReference>
<name>A0A310S4M1_9HYME</name>
<keyword evidence="2" id="KW-1185">Reference proteome</keyword>
<dbReference type="Pfam" id="PF01116">
    <property type="entry name" value="F_bP_aldolase"/>
    <property type="match status" value="1"/>
</dbReference>
<dbReference type="PANTHER" id="PTHR30304:SF0">
    <property type="entry name" value="D-TAGATOSE-1,6-BISPHOSPHATE ALDOLASE SUBUNIT GATY-RELATED"/>
    <property type="match status" value="1"/>
</dbReference>
<dbReference type="InterPro" id="IPR000771">
    <property type="entry name" value="FBA_II"/>
</dbReference>
<dbReference type="AlphaFoldDB" id="A0A310S4M1"/>
<reference evidence="1 2" key="1">
    <citation type="submission" date="2015-07" db="EMBL/GenBank/DDBJ databases">
        <title>The genome of Eufriesea mexicana.</title>
        <authorList>
            <person name="Pan H."/>
            <person name="Kapheim K."/>
        </authorList>
    </citation>
    <scope>NUCLEOTIDE SEQUENCE [LARGE SCALE GENOMIC DNA]</scope>
    <source>
        <strain evidence="1">0111107269</strain>
        <tissue evidence="1">Whole body</tissue>
    </source>
</reference>
<organism evidence="1 2">
    <name type="scientific">Eufriesea mexicana</name>
    <dbReference type="NCBI Taxonomy" id="516756"/>
    <lineage>
        <taxon>Eukaryota</taxon>
        <taxon>Metazoa</taxon>
        <taxon>Ecdysozoa</taxon>
        <taxon>Arthropoda</taxon>
        <taxon>Hexapoda</taxon>
        <taxon>Insecta</taxon>
        <taxon>Pterygota</taxon>
        <taxon>Neoptera</taxon>
        <taxon>Endopterygota</taxon>
        <taxon>Hymenoptera</taxon>
        <taxon>Apocrita</taxon>
        <taxon>Aculeata</taxon>
        <taxon>Apoidea</taxon>
        <taxon>Anthophila</taxon>
        <taxon>Apidae</taxon>
        <taxon>Eufriesea</taxon>
    </lineage>
</organism>
<proteinExistence type="predicted"/>
<dbReference type="InterPro" id="IPR013785">
    <property type="entry name" value="Aldolase_TIM"/>
</dbReference>
<accession>A0A310S4M1</accession>